<dbReference type="SUPFAM" id="SSF49464">
    <property type="entry name" value="Carboxypeptidase regulatory domain-like"/>
    <property type="match status" value="1"/>
</dbReference>
<keyword evidence="1" id="KW-0732">Signal</keyword>
<proteinExistence type="predicted"/>
<dbReference type="RefSeq" id="WP_131449312.1">
    <property type="nucleotide sequence ID" value="NZ_SJZI01000042.1"/>
</dbReference>
<feature type="signal peptide" evidence="1">
    <location>
        <begin position="1"/>
        <end position="18"/>
    </location>
</feature>
<keyword evidence="2" id="KW-0378">Hydrolase</keyword>
<protein>
    <submittedName>
        <fullName evidence="2">Carboxypeptidase-like regulatory domain-containing protein</fullName>
    </submittedName>
</protein>
<dbReference type="OrthoDB" id="1223654at2"/>
<comment type="caution">
    <text evidence="2">The sequence shown here is derived from an EMBL/GenBank/DDBJ whole genome shotgun (WGS) entry which is preliminary data.</text>
</comment>
<dbReference type="InterPro" id="IPR008969">
    <property type="entry name" value="CarboxyPept-like_regulatory"/>
</dbReference>
<dbReference type="GO" id="GO:0004180">
    <property type="term" value="F:carboxypeptidase activity"/>
    <property type="evidence" value="ECO:0007669"/>
    <property type="project" value="UniProtKB-KW"/>
</dbReference>
<evidence type="ECO:0000313" key="3">
    <source>
        <dbReference type="Proteomes" id="UP000295334"/>
    </source>
</evidence>
<evidence type="ECO:0000313" key="2">
    <source>
        <dbReference type="EMBL" id="TCJ14321.1"/>
    </source>
</evidence>
<dbReference type="Gene3D" id="2.60.40.1120">
    <property type="entry name" value="Carboxypeptidase-like, regulatory domain"/>
    <property type="match status" value="1"/>
</dbReference>
<gene>
    <name evidence="2" type="ORF">EPD60_10000</name>
</gene>
<sequence>MSLRLFLLLFLLPFCAAAQRQLQGTVTDAGTGKPLPGASVFLSNTSVGTTAGTDGHFVLAIPAGRYDLIASSVGYETQSLNVSGSGATEAIQIRLTAKSSELENVVIRSMEKDGWKRWGAFFIGGFIGNSAEAERCTLKNPKALRFYRNKQQNELEIVATEPLVIENKALGYRIRYQLESYTYNFSSRVQQYVGYPLFEQLEGGSGRQRRWAAARSRVYYGSQMHFMRALFRNRLREEGFTVLPQRKIPNLKRVRRTERSGNATIIELDNGMRIKSDLPADTIRAYQASVGNEPVLNLVGGNELPGDSIAYAIDPHTAGLYFTDYLTVIYAKGKTPDAYQRSVMNGNYAMQSEITLINGTPVQVEANGVYYNPLDLMSNGWWAWSEKVGTMLPFDYQPE</sequence>
<evidence type="ECO:0000256" key="1">
    <source>
        <dbReference type="SAM" id="SignalP"/>
    </source>
</evidence>
<dbReference type="Proteomes" id="UP000295334">
    <property type="component" value="Unassembled WGS sequence"/>
</dbReference>
<reference evidence="2 3" key="1">
    <citation type="submission" date="2019-03" db="EMBL/GenBank/DDBJ databases">
        <authorList>
            <person name="Kim M.K.M."/>
        </authorList>
    </citation>
    <scope>NUCLEOTIDE SEQUENCE [LARGE SCALE GENOMIC DNA]</scope>
    <source>
        <strain evidence="2 3">17J68-12</strain>
    </source>
</reference>
<dbReference type="Pfam" id="PF13715">
    <property type="entry name" value="CarbopepD_reg_2"/>
    <property type="match status" value="1"/>
</dbReference>
<organism evidence="2 3">
    <name type="scientific">Flaviaesturariibacter flavus</name>
    <dbReference type="NCBI Taxonomy" id="2502780"/>
    <lineage>
        <taxon>Bacteria</taxon>
        <taxon>Pseudomonadati</taxon>
        <taxon>Bacteroidota</taxon>
        <taxon>Chitinophagia</taxon>
        <taxon>Chitinophagales</taxon>
        <taxon>Chitinophagaceae</taxon>
        <taxon>Flaviaestuariibacter</taxon>
    </lineage>
</organism>
<dbReference type="AlphaFoldDB" id="A0A4R1BBD9"/>
<name>A0A4R1BBD9_9BACT</name>
<keyword evidence="2" id="KW-0121">Carboxypeptidase</keyword>
<accession>A0A4R1BBD9</accession>
<feature type="chain" id="PRO_5020258516" evidence="1">
    <location>
        <begin position="19"/>
        <end position="399"/>
    </location>
</feature>
<dbReference type="EMBL" id="SJZI01000042">
    <property type="protein sequence ID" value="TCJ14321.1"/>
    <property type="molecule type" value="Genomic_DNA"/>
</dbReference>
<keyword evidence="3" id="KW-1185">Reference proteome</keyword>
<keyword evidence="2" id="KW-0645">Protease</keyword>